<dbReference type="InterPro" id="IPR023188">
    <property type="entry name" value="DPS_DNA-bd_CS"/>
</dbReference>
<dbReference type="PANTHER" id="PTHR42932:SF3">
    <property type="entry name" value="DNA PROTECTION DURING STARVATION PROTEIN"/>
    <property type="match status" value="1"/>
</dbReference>
<dbReference type="InterPro" id="IPR009078">
    <property type="entry name" value="Ferritin-like_SF"/>
</dbReference>
<gene>
    <name evidence="4" type="ORF">ACFOKA_06030</name>
</gene>
<evidence type="ECO:0000259" key="3">
    <source>
        <dbReference type="Pfam" id="PF00210"/>
    </source>
</evidence>
<dbReference type="CDD" id="cd01043">
    <property type="entry name" value="DPS"/>
    <property type="match status" value="1"/>
</dbReference>
<name>A0ABV7D364_9PROT</name>
<evidence type="ECO:0000256" key="2">
    <source>
        <dbReference type="RuleBase" id="RU003875"/>
    </source>
</evidence>
<dbReference type="InterPro" id="IPR002177">
    <property type="entry name" value="DPS_DNA-bd"/>
</dbReference>
<evidence type="ECO:0000313" key="5">
    <source>
        <dbReference type="Proteomes" id="UP001595444"/>
    </source>
</evidence>
<dbReference type="PANTHER" id="PTHR42932">
    <property type="entry name" value="GENERAL STRESS PROTEIN 20U"/>
    <property type="match status" value="1"/>
</dbReference>
<evidence type="ECO:0000256" key="1">
    <source>
        <dbReference type="ARBA" id="ARBA00009497"/>
    </source>
</evidence>
<dbReference type="PROSITE" id="PS00818">
    <property type="entry name" value="DPS_1"/>
    <property type="match status" value="1"/>
</dbReference>
<dbReference type="Gene3D" id="1.20.1260.10">
    <property type="match status" value="1"/>
</dbReference>
<organism evidence="4 5">
    <name type="scientific">Kordiimonas pumila</name>
    <dbReference type="NCBI Taxonomy" id="2161677"/>
    <lineage>
        <taxon>Bacteria</taxon>
        <taxon>Pseudomonadati</taxon>
        <taxon>Pseudomonadota</taxon>
        <taxon>Alphaproteobacteria</taxon>
        <taxon>Kordiimonadales</taxon>
        <taxon>Kordiimonadaceae</taxon>
        <taxon>Kordiimonas</taxon>
    </lineage>
</organism>
<keyword evidence="5" id="KW-1185">Reference proteome</keyword>
<evidence type="ECO:0000313" key="4">
    <source>
        <dbReference type="EMBL" id="MFC3051456.1"/>
    </source>
</evidence>
<dbReference type="InterPro" id="IPR012347">
    <property type="entry name" value="Ferritin-like"/>
</dbReference>
<dbReference type="Proteomes" id="UP001595444">
    <property type="component" value="Unassembled WGS sequence"/>
</dbReference>
<dbReference type="EMBL" id="JBHRSL010000003">
    <property type="protein sequence ID" value="MFC3051456.1"/>
    <property type="molecule type" value="Genomic_DNA"/>
</dbReference>
<dbReference type="SUPFAM" id="SSF47240">
    <property type="entry name" value="Ferritin-like"/>
    <property type="match status" value="1"/>
</dbReference>
<dbReference type="PRINTS" id="PR01346">
    <property type="entry name" value="HELNAPAPROT"/>
</dbReference>
<proteinExistence type="inferred from homology"/>
<comment type="caution">
    <text evidence="4">The sequence shown here is derived from an EMBL/GenBank/DDBJ whole genome shotgun (WGS) entry which is preliminary data.</text>
</comment>
<protein>
    <submittedName>
        <fullName evidence="4">Dps family protein</fullName>
    </submittedName>
</protein>
<reference evidence="5" key="1">
    <citation type="journal article" date="2019" name="Int. J. Syst. Evol. Microbiol.">
        <title>The Global Catalogue of Microorganisms (GCM) 10K type strain sequencing project: providing services to taxonomists for standard genome sequencing and annotation.</title>
        <authorList>
            <consortium name="The Broad Institute Genomics Platform"/>
            <consortium name="The Broad Institute Genome Sequencing Center for Infectious Disease"/>
            <person name="Wu L."/>
            <person name="Ma J."/>
        </authorList>
    </citation>
    <scope>NUCLEOTIDE SEQUENCE [LARGE SCALE GENOMIC DNA]</scope>
    <source>
        <strain evidence="5">KCTC 62164</strain>
    </source>
</reference>
<dbReference type="Pfam" id="PF00210">
    <property type="entry name" value="Ferritin"/>
    <property type="match status" value="1"/>
</dbReference>
<feature type="domain" description="Ferritin/DPS" evidence="3">
    <location>
        <begin position="165"/>
        <end position="301"/>
    </location>
</feature>
<comment type="similarity">
    <text evidence="1 2">Belongs to the Dps family.</text>
</comment>
<dbReference type="RefSeq" id="WP_228073730.1">
    <property type="nucleotide sequence ID" value="NZ_CP061205.1"/>
</dbReference>
<dbReference type="InterPro" id="IPR008331">
    <property type="entry name" value="Ferritin_DPS_dom"/>
</dbReference>
<sequence>MTTLGMDTQYGKSSDFDAFAVSLNRCLKRHAHAFEDEGIACDFKAIVKWTDAVYAGSVGALEALEEYGPENLSNLKDRIFLAFEEQQRASAEFPGANKSEDRQQDRYAVAYRDVSNALDQLIKAVIPLTQAPTIGEVQMKLVAPKDDGQKIDVGIKKESRSNVAQALGAMLASTYTLYVKSLFYHWNVTGPQFHGLHVLFEDHYQNLHEAGDELAERIRALGHFTPGTLESFAALSVVKDDEKLPKDAKGMLLNLKEAHELCAGEARRVLEVAEEAGDEVTADMMVDRMRFHDESIWMLSASL</sequence>
<accession>A0ABV7D364</accession>